<dbReference type="InterPro" id="IPR021109">
    <property type="entry name" value="Peptidase_aspartic_dom_sf"/>
</dbReference>
<evidence type="ECO:0000259" key="1">
    <source>
        <dbReference type="Pfam" id="PF17919"/>
    </source>
</evidence>
<sequence length="492" mass="55439">MLSKEKIKACQIEIASHIIDVTLLVLDMHDFDVILGMDWQAANHASIDCSRREGTWSILASVVDNRETDVFLSSELVVRDYPDVFLEELSRLPPHREIDFAIELEPDIVPISKAPYKMVPTELKELKVQLQELFDKGFIRSSVPPWGAPVLFVKTKDGSMSLCSDYKELNKKIVKNKCPLPKIDDLFDQLLLPTVCGGLFSYSYSPFSIDLERDSICSSKACEDSFQNLKQKLVTASTLTVLDGLGSFVIYNDASKKGLGYVLMQQGKVVAYAYCQLKSHELNYPTHDFELAVVVFALKIWRHYLCGKANVVANALSRKISHSTALITKQALLHRDLERDEIAISVADSAIKTELLTEAHSSPFSMHLGLPNQHTSFQKNPLILLKGSHAAMRTKLDFSIAFHPHIDGQTKRLNQVLEDMLQACALEDEVGKQRLMGPELVQPTNEVIQKIRARMQAAQSRQKCYADVRRKDLEFDVEAHQQKCRDILSPPT</sequence>
<comment type="caution">
    <text evidence="2">The sequence shown here is derived from an EMBL/GenBank/DDBJ whole genome shotgun (WGS) entry which is preliminary data.</text>
</comment>
<dbReference type="InterPro" id="IPR043128">
    <property type="entry name" value="Rev_trsase/Diguanyl_cyclase"/>
</dbReference>
<dbReference type="EMBL" id="SSTE01023130">
    <property type="protein sequence ID" value="KAA0025445.1"/>
    <property type="molecule type" value="Genomic_DNA"/>
</dbReference>
<gene>
    <name evidence="2" type="ORF">E6C27_scaffold417G00390</name>
</gene>
<dbReference type="Gene3D" id="3.30.70.270">
    <property type="match status" value="1"/>
</dbReference>
<name>A0A5A7SLV3_CUCMM</name>
<dbReference type="InterPro" id="IPR043502">
    <property type="entry name" value="DNA/RNA_pol_sf"/>
</dbReference>
<dbReference type="SUPFAM" id="SSF56672">
    <property type="entry name" value="DNA/RNA polymerases"/>
    <property type="match status" value="1"/>
</dbReference>
<dbReference type="AlphaFoldDB" id="A0A5A7SLV3"/>
<dbReference type="Proteomes" id="UP000321393">
    <property type="component" value="Unassembled WGS sequence"/>
</dbReference>
<feature type="domain" description="Reverse transcriptase/retrotransposon-derived protein RNase H-like" evidence="1">
    <location>
        <begin position="220"/>
        <end position="309"/>
    </location>
</feature>
<evidence type="ECO:0000313" key="3">
    <source>
        <dbReference type="Proteomes" id="UP000321393"/>
    </source>
</evidence>
<dbReference type="InterPro" id="IPR032567">
    <property type="entry name" value="RTL1-rel"/>
</dbReference>
<dbReference type="InterPro" id="IPR041577">
    <property type="entry name" value="RT_RNaseH_2"/>
</dbReference>
<protein>
    <submittedName>
        <fullName evidence="2">Transposon Ty3-I Gag-Pol polyprotein</fullName>
    </submittedName>
</protein>
<dbReference type="Gene3D" id="2.40.70.10">
    <property type="entry name" value="Acid Proteases"/>
    <property type="match status" value="1"/>
</dbReference>
<dbReference type="PANTHER" id="PTHR15503:SF45">
    <property type="entry name" value="RNA-DIRECTED DNA POLYMERASE HOMOLOG"/>
    <property type="match status" value="1"/>
</dbReference>
<proteinExistence type="predicted"/>
<dbReference type="Gene3D" id="3.10.10.10">
    <property type="entry name" value="HIV Type 1 Reverse Transcriptase, subunit A, domain 1"/>
    <property type="match status" value="1"/>
</dbReference>
<reference evidence="2 3" key="1">
    <citation type="submission" date="2019-08" db="EMBL/GenBank/DDBJ databases">
        <title>Draft genome sequences of two oriental melons (Cucumis melo L. var makuwa).</title>
        <authorList>
            <person name="Kwon S.-Y."/>
        </authorList>
    </citation>
    <scope>NUCLEOTIDE SEQUENCE [LARGE SCALE GENOMIC DNA]</scope>
    <source>
        <strain evidence="3">cv. SW 3</strain>
        <tissue evidence="2">Leaf</tissue>
    </source>
</reference>
<dbReference type="PANTHER" id="PTHR15503">
    <property type="entry name" value="LDOC1 RELATED"/>
    <property type="match status" value="1"/>
</dbReference>
<dbReference type="CDD" id="cd00303">
    <property type="entry name" value="retropepsin_like"/>
    <property type="match status" value="1"/>
</dbReference>
<dbReference type="Pfam" id="PF17919">
    <property type="entry name" value="RT_RNaseH_2"/>
    <property type="match status" value="1"/>
</dbReference>
<organism evidence="2 3">
    <name type="scientific">Cucumis melo var. makuwa</name>
    <name type="common">Oriental melon</name>
    <dbReference type="NCBI Taxonomy" id="1194695"/>
    <lineage>
        <taxon>Eukaryota</taxon>
        <taxon>Viridiplantae</taxon>
        <taxon>Streptophyta</taxon>
        <taxon>Embryophyta</taxon>
        <taxon>Tracheophyta</taxon>
        <taxon>Spermatophyta</taxon>
        <taxon>Magnoliopsida</taxon>
        <taxon>eudicotyledons</taxon>
        <taxon>Gunneridae</taxon>
        <taxon>Pentapetalae</taxon>
        <taxon>rosids</taxon>
        <taxon>fabids</taxon>
        <taxon>Cucurbitales</taxon>
        <taxon>Cucurbitaceae</taxon>
        <taxon>Benincaseae</taxon>
        <taxon>Cucumis</taxon>
    </lineage>
</organism>
<evidence type="ECO:0000313" key="2">
    <source>
        <dbReference type="EMBL" id="KAA0025445.1"/>
    </source>
</evidence>
<dbReference type="Pfam" id="PF08284">
    <property type="entry name" value="RVP_2"/>
    <property type="match status" value="1"/>
</dbReference>
<accession>A0A5A7SLV3</accession>